<sequence length="227" mass="25332">MPKSRWPTADGLTQRITQEQGVLPIFIVFEGVDGSGKSTQLHLLHKYLTDKKIATYTTREPGGTPVGEKIRELLLDPAFSEMQERTEALLYVAARAQLVAQVIRPRLEQGDVVLCDRYVDSTVAYQGYGRGMDVDFLVNINKLGTGGLRPQLTILLDISPEEGLARSRQERPADRLEKESLAFYQRVRQGYLGLTKESSDYLVLDARLPVEELHRIICDTVGGMVGA</sequence>
<evidence type="ECO:0000256" key="11">
    <source>
        <dbReference type="HAMAP-Rule" id="MF_00165"/>
    </source>
</evidence>
<keyword evidence="14" id="KW-1185">Reference proteome</keyword>
<dbReference type="GO" id="GO:0005829">
    <property type="term" value="C:cytosol"/>
    <property type="evidence" value="ECO:0007669"/>
    <property type="project" value="TreeGrafter"/>
</dbReference>
<accession>A0A1M6RN48</accession>
<evidence type="ECO:0000313" key="13">
    <source>
        <dbReference type="EMBL" id="SHK33866.1"/>
    </source>
</evidence>
<dbReference type="FunFam" id="3.40.50.300:FF:000225">
    <property type="entry name" value="Thymidylate kinase"/>
    <property type="match status" value="1"/>
</dbReference>
<evidence type="ECO:0000256" key="3">
    <source>
        <dbReference type="ARBA" id="ARBA00017144"/>
    </source>
</evidence>
<comment type="function">
    <text evidence="10 11">Phosphorylation of dTMP to form dTDP in both de novo and salvage pathways of dTTP synthesis.</text>
</comment>
<name>A0A1M6RN48_9FIRM</name>
<evidence type="ECO:0000256" key="2">
    <source>
        <dbReference type="ARBA" id="ARBA00012980"/>
    </source>
</evidence>
<dbReference type="PANTHER" id="PTHR10344">
    <property type="entry name" value="THYMIDYLATE KINASE"/>
    <property type="match status" value="1"/>
</dbReference>
<evidence type="ECO:0000259" key="12">
    <source>
        <dbReference type="Pfam" id="PF02223"/>
    </source>
</evidence>
<dbReference type="CDD" id="cd01672">
    <property type="entry name" value="TMPK"/>
    <property type="match status" value="1"/>
</dbReference>
<evidence type="ECO:0000256" key="10">
    <source>
        <dbReference type="ARBA" id="ARBA00057735"/>
    </source>
</evidence>
<comment type="catalytic activity">
    <reaction evidence="9 11">
        <text>dTMP + ATP = dTDP + ADP</text>
        <dbReference type="Rhea" id="RHEA:13517"/>
        <dbReference type="ChEBI" id="CHEBI:30616"/>
        <dbReference type="ChEBI" id="CHEBI:58369"/>
        <dbReference type="ChEBI" id="CHEBI:63528"/>
        <dbReference type="ChEBI" id="CHEBI:456216"/>
        <dbReference type="EC" id="2.7.4.9"/>
    </reaction>
</comment>
<dbReference type="EMBL" id="FRAR01000011">
    <property type="protein sequence ID" value="SHK33866.1"/>
    <property type="molecule type" value="Genomic_DNA"/>
</dbReference>
<dbReference type="GO" id="GO:0006235">
    <property type="term" value="P:dTTP biosynthetic process"/>
    <property type="evidence" value="ECO:0007669"/>
    <property type="project" value="UniProtKB-UniRule"/>
</dbReference>
<dbReference type="InterPro" id="IPR039430">
    <property type="entry name" value="Thymidylate_kin-like_dom"/>
</dbReference>
<keyword evidence="6 11" id="KW-0547">Nucleotide-binding</keyword>
<dbReference type="Gene3D" id="3.40.50.300">
    <property type="entry name" value="P-loop containing nucleotide triphosphate hydrolases"/>
    <property type="match status" value="1"/>
</dbReference>
<dbReference type="EC" id="2.7.4.9" evidence="2 11"/>
<keyword evidence="4 11" id="KW-0808">Transferase</keyword>
<evidence type="ECO:0000313" key="14">
    <source>
        <dbReference type="Proteomes" id="UP000183997"/>
    </source>
</evidence>
<evidence type="ECO:0000256" key="1">
    <source>
        <dbReference type="ARBA" id="ARBA00009776"/>
    </source>
</evidence>
<dbReference type="PANTHER" id="PTHR10344:SF4">
    <property type="entry name" value="UMP-CMP KINASE 2, MITOCHONDRIAL"/>
    <property type="match status" value="1"/>
</dbReference>
<dbReference type="Proteomes" id="UP000183997">
    <property type="component" value="Unassembled WGS sequence"/>
</dbReference>
<evidence type="ECO:0000256" key="6">
    <source>
        <dbReference type="ARBA" id="ARBA00022741"/>
    </source>
</evidence>
<dbReference type="InterPro" id="IPR027417">
    <property type="entry name" value="P-loop_NTPase"/>
</dbReference>
<keyword evidence="7 11" id="KW-0418">Kinase</keyword>
<dbReference type="GO" id="GO:0006233">
    <property type="term" value="P:dTDP biosynthetic process"/>
    <property type="evidence" value="ECO:0007669"/>
    <property type="project" value="InterPro"/>
</dbReference>
<evidence type="ECO:0000256" key="9">
    <source>
        <dbReference type="ARBA" id="ARBA00048743"/>
    </source>
</evidence>
<dbReference type="PROSITE" id="PS01331">
    <property type="entry name" value="THYMIDYLATE_KINASE"/>
    <property type="match status" value="1"/>
</dbReference>
<dbReference type="STRING" id="1121421.SAMN02745123_01533"/>
<evidence type="ECO:0000256" key="5">
    <source>
        <dbReference type="ARBA" id="ARBA00022727"/>
    </source>
</evidence>
<dbReference type="InterPro" id="IPR018094">
    <property type="entry name" value="Thymidylate_kinase"/>
</dbReference>
<feature type="domain" description="Thymidylate kinase-like" evidence="12">
    <location>
        <begin position="29"/>
        <end position="216"/>
    </location>
</feature>
<reference evidence="14" key="1">
    <citation type="submission" date="2016-11" db="EMBL/GenBank/DDBJ databases">
        <authorList>
            <person name="Varghese N."/>
            <person name="Submissions S."/>
        </authorList>
    </citation>
    <scope>NUCLEOTIDE SEQUENCE [LARGE SCALE GENOMIC DNA]</scope>
    <source>
        <strain evidence="14">DSM 10349</strain>
    </source>
</reference>
<dbReference type="GO" id="GO:0006227">
    <property type="term" value="P:dUDP biosynthetic process"/>
    <property type="evidence" value="ECO:0007669"/>
    <property type="project" value="TreeGrafter"/>
</dbReference>
<comment type="similarity">
    <text evidence="1 11">Belongs to the thymidylate kinase family.</text>
</comment>
<evidence type="ECO:0000256" key="4">
    <source>
        <dbReference type="ARBA" id="ARBA00022679"/>
    </source>
</evidence>
<dbReference type="NCBIfam" id="TIGR00041">
    <property type="entry name" value="DTMP_kinase"/>
    <property type="match status" value="1"/>
</dbReference>
<evidence type="ECO:0000256" key="7">
    <source>
        <dbReference type="ARBA" id="ARBA00022777"/>
    </source>
</evidence>
<dbReference type="HAMAP" id="MF_00165">
    <property type="entry name" value="Thymidylate_kinase"/>
    <property type="match status" value="1"/>
</dbReference>
<dbReference type="SUPFAM" id="SSF52540">
    <property type="entry name" value="P-loop containing nucleoside triphosphate hydrolases"/>
    <property type="match status" value="1"/>
</dbReference>
<dbReference type="GO" id="GO:0005524">
    <property type="term" value="F:ATP binding"/>
    <property type="evidence" value="ECO:0007669"/>
    <property type="project" value="UniProtKB-UniRule"/>
</dbReference>
<keyword evidence="5 11" id="KW-0545">Nucleotide biosynthesis</keyword>
<dbReference type="Pfam" id="PF02223">
    <property type="entry name" value="Thymidylate_kin"/>
    <property type="match status" value="1"/>
</dbReference>
<gene>
    <name evidence="11" type="primary">tmk</name>
    <name evidence="13" type="ORF">SAMN02745123_01533</name>
</gene>
<proteinExistence type="inferred from homology"/>
<evidence type="ECO:0000256" key="8">
    <source>
        <dbReference type="ARBA" id="ARBA00022840"/>
    </source>
</evidence>
<dbReference type="GO" id="GO:0004798">
    <property type="term" value="F:dTMP kinase activity"/>
    <property type="evidence" value="ECO:0007669"/>
    <property type="project" value="UniProtKB-UniRule"/>
</dbReference>
<protein>
    <recommendedName>
        <fullName evidence="3 11">Thymidylate kinase</fullName>
        <ecNumber evidence="2 11">2.7.4.9</ecNumber>
    </recommendedName>
    <alternativeName>
        <fullName evidence="11">dTMP kinase</fullName>
    </alternativeName>
</protein>
<organism evidence="13 14">
    <name type="scientific">Desulforamulus aeronauticus DSM 10349</name>
    <dbReference type="NCBI Taxonomy" id="1121421"/>
    <lineage>
        <taxon>Bacteria</taxon>
        <taxon>Bacillati</taxon>
        <taxon>Bacillota</taxon>
        <taxon>Clostridia</taxon>
        <taxon>Eubacteriales</taxon>
        <taxon>Peptococcaceae</taxon>
        <taxon>Desulforamulus</taxon>
    </lineage>
</organism>
<keyword evidence="8 11" id="KW-0067">ATP-binding</keyword>
<feature type="binding site" evidence="11">
    <location>
        <begin position="31"/>
        <end position="38"/>
    </location>
    <ligand>
        <name>ATP</name>
        <dbReference type="ChEBI" id="CHEBI:30616"/>
    </ligand>
</feature>
<dbReference type="InterPro" id="IPR018095">
    <property type="entry name" value="Thymidylate_kin_CS"/>
</dbReference>
<dbReference type="AlphaFoldDB" id="A0A1M6RN48"/>